<dbReference type="RefSeq" id="WP_029447605.1">
    <property type="nucleotide sequence ID" value="NZ_CANLMK010000005.1"/>
</dbReference>
<feature type="domain" description="Prokaryotic-type class I peptide chain release factors" evidence="2">
    <location>
        <begin position="17"/>
        <end position="33"/>
    </location>
</feature>
<sequence length="134" mass="15610">MLHKEQIIQELHFKAVRSSGAGGQHVNKVATKIELFFDVANSSSINTLDKERIYLKLKNKINKEKVLQLQCDESRSQHKNKALVIKRFLIILENALKEPKKRKRTKPSRSSIEKRLHSKKKAAEKKANRNKNNW</sequence>
<proteinExistence type="predicted"/>
<reference evidence="4" key="1">
    <citation type="submission" date="2016-10" db="EMBL/GenBank/DDBJ databases">
        <authorList>
            <person name="Varghese N."/>
            <person name="Submissions S."/>
        </authorList>
    </citation>
    <scope>NUCLEOTIDE SEQUENCE [LARGE SCALE GENOMIC DNA]</scope>
    <source>
        <strain evidence="4">DSM 24729</strain>
    </source>
</reference>
<feature type="region of interest" description="Disordered" evidence="1">
    <location>
        <begin position="99"/>
        <end position="134"/>
    </location>
</feature>
<gene>
    <name evidence="3" type="ORF">SAMN04487992_103166</name>
</gene>
<dbReference type="PANTHER" id="PTHR47814:SF1">
    <property type="entry name" value="PEPTIDYL-TRNA HYDROLASE ARFB"/>
    <property type="match status" value="1"/>
</dbReference>
<dbReference type="InterPro" id="IPR000352">
    <property type="entry name" value="Pep_chain_release_fac_I"/>
</dbReference>
<dbReference type="GO" id="GO:0004045">
    <property type="term" value="F:peptidyl-tRNA hydrolase activity"/>
    <property type="evidence" value="ECO:0007669"/>
    <property type="project" value="TreeGrafter"/>
</dbReference>
<dbReference type="Proteomes" id="UP000182114">
    <property type="component" value="Unassembled WGS sequence"/>
</dbReference>
<dbReference type="PROSITE" id="PS00745">
    <property type="entry name" value="RF_PROK_I"/>
    <property type="match status" value="1"/>
</dbReference>
<evidence type="ECO:0000313" key="3">
    <source>
        <dbReference type="EMBL" id="SDE73373.1"/>
    </source>
</evidence>
<dbReference type="PANTHER" id="PTHR47814">
    <property type="entry name" value="PEPTIDYL-TRNA HYDROLASE ARFB"/>
    <property type="match status" value="1"/>
</dbReference>
<evidence type="ECO:0000259" key="2">
    <source>
        <dbReference type="PROSITE" id="PS00745"/>
    </source>
</evidence>
<dbReference type="GO" id="GO:0072344">
    <property type="term" value="P:rescue of stalled ribosome"/>
    <property type="evidence" value="ECO:0007669"/>
    <property type="project" value="TreeGrafter"/>
</dbReference>
<dbReference type="NCBIfam" id="NF006718">
    <property type="entry name" value="PRK09256.1"/>
    <property type="match status" value="1"/>
</dbReference>
<dbReference type="EMBL" id="FNBD01000003">
    <property type="protein sequence ID" value="SDE73373.1"/>
    <property type="molecule type" value="Genomic_DNA"/>
</dbReference>
<keyword evidence="4" id="KW-1185">Reference proteome</keyword>
<dbReference type="AlphaFoldDB" id="A0A1G7FBW2"/>
<dbReference type="eggNOG" id="COG1186">
    <property type="taxonomic scope" value="Bacteria"/>
</dbReference>
<dbReference type="GO" id="GO:0043022">
    <property type="term" value="F:ribosome binding"/>
    <property type="evidence" value="ECO:0007669"/>
    <property type="project" value="TreeGrafter"/>
</dbReference>
<protein>
    <submittedName>
        <fullName evidence="3">Ribosome-associated protein</fullName>
    </submittedName>
</protein>
<evidence type="ECO:0000256" key="1">
    <source>
        <dbReference type="SAM" id="MobiDB-lite"/>
    </source>
</evidence>
<accession>A0A1G7FBW2</accession>
<dbReference type="Gene3D" id="3.30.160.20">
    <property type="match status" value="1"/>
</dbReference>
<organism evidence="3 4">
    <name type="scientific">Cellulophaga baltica</name>
    <dbReference type="NCBI Taxonomy" id="76594"/>
    <lineage>
        <taxon>Bacteria</taxon>
        <taxon>Pseudomonadati</taxon>
        <taxon>Bacteroidota</taxon>
        <taxon>Flavobacteriia</taxon>
        <taxon>Flavobacteriales</taxon>
        <taxon>Flavobacteriaceae</taxon>
        <taxon>Cellulophaga</taxon>
    </lineage>
</organism>
<dbReference type="SUPFAM" id="SSF110916">
    <property type="entry name" value="Peptidyl-tRNA hydrolase domain-like"/>
    <property type="match status" value="1"/>
</dbReference>
<dbReference type="Pfam" id="PF00472">
    <property type="entry name" value="RF-1"/>
    <property type="match status" value="1"/>
</dbReference>
<evidence type="ECO:0000313" key="4">
    <source>
        <dbReference type="Proteomes" id="UP000182114"/>
    </source>
</evidence>
<dbReference type="GeneID" id="78059971"/>
<name>A0A1G7FBW2_9FLAO</name>
<dbReference type="GO" id="GO:0003747">
    <property type="term" value="F:translation release factor activity"/>
    <property type="evidence" value="ECO:0007669"/>
    <property type="project" value="InterPro"/>
</dbReference>